<name>A0A921NRV8_9RHOB</name>
<feature type="compositionally biased region" description="Low complexity" evidence="1">
    <location>
        <begin position="52"/>
        <end position="66"/>
    </location>
</feature>
<sequence>MSDPNTNHNNHSSHTSRETHVTEKRSGSSMAFIVGGLVVAVAVIAWLFLGGTDLDSTGTATGDSDTNITVESPEASAEGGTVVESESDTPVLEPVDPAEPAAPAEPVEPETTAN</sequence>
<feature type="compositionally biased region" description="Basic and acidic residues" evidence="1">
    <location>
        <begin position="15"/>
        <end position="26"/>
    </location>
</feature>
<evidence type="ECO:0000256" key="1">
    <source>
        <dbReference type="SAM" id="MobiDB-lite"/>
    </source>
</evidence>
<accession>A0A921NRV8</accession>
<reference evidence="3" key="1">
    <citation type="submission" date="2013-03" db="EMBL/GenBank/DDBJ databases">
        <title>Genome Sequence of the Profundibacterium mesophilum strain KAUST100406-0324T from Red Sea, a novel genus in the family Rhodobacteraceae.</title>
        <authorList>
            <person name="Essack M."/>
            <person name="Alam I."/>
            <person name="Lafi F."/>
            <person name="Alawi W."/>
            <person name="Kamanu F."/>
            <person name="Al-Suwailem A."/>
            <person name="Lee O.O."/>
            <person name="Xu Y."/>
            <person name="Bajic V."/>
            <person name="Qian P.-Y."/>
            <person name="Archer J."/>
        </authorList>
    </citation>
    <scope>NUCLEOTIDE SEQUENCE</scope>
    <source>
        <strain evidence="3">KAUST100406-0324</strain>
    </source>
</reference>
<gene>
    <name evidence="3" type="ORF">PMES_00991</name>
</gene>
<proteinExistence type="predicted"/>
<organism evidence="3 4">
    <name type="scientific">Profundibacterium mesophilum KAUST100406-0324</name>
    <dbReference type="NCBI Taxonomy" id="1037889"/>
    <lineage>
        <taxon>Bacteria</taxon>
        <taxon>Pseudomonadati</taxon>
        <taxon>Pseudomonadota</taxon>
        <taxon>Alphaproteobacteria</taxon>
        <taxon>Rhodobacterales</taxon>
        <taxon>Roseobacteraceae</taxon>
        <taxon>Profundibacterium</taxon>
    </lineage>
</organism>
<feature type="region of interest" description="Disordered" evidence="1">
    <location>
        <begin position="52"/>
        <end position="114"/>
    </location>
</feature>
<feature type="compositionally biased region" description="Low complexity" evidence="1">
    <location>
        <begin position="90"/>
        <end position="105"/>
    </location>
</feature>
<keyword evidence="4" id="KW-1185">Reference proteome</keyword>
<protein>
    <submittedName>
        <fullName evidence="3">Uncharacterized protein</fullName>
    </submittedName>
</protein>
<evidence type="ECO:0000256" key="2">
    <source>
        <dbReference type="SAM" id="Phobius"/>
    </source>
</evidence>
<evidence type="ECO:0000313" key="3">
    <source>
        <dbReference type="EMBL" id="KAF0676700.1"/>
    </source>
</evidence>
<dbReference type="EMBL" id="APKE01000013">
    <property type="protein sequence ID" value="KAF0676700.1"/>
    <property type="molecule type" value="Genomic_DNA"/>
</dbReference>
<feature type="transmembrane region" description="Helical" evidence="2">
    <location>
        <begin position="30"/>
        <end position="49"/>
    </location>
</feature>
<evidence type="ECO:0000313" key="4">
    <source>
        <dbReference type="Proteomes" id="UP000698242"/>
    </source>
</evidence>
<comment type="caution">
    <text evidence="3">The sequence shown here is derived from an EMBL/GenBank/DDBJ whole genome shotgun (WGS) entry which is preliminary data.</text>
</comment>
<keyword evidence="2" id="KW-0812">Transmembrane</keyword>
<keyword evidence="2" id="KW-0472">Membrane</keyword>
<feature type="compositionally biased region" description="Low complexity" evidence="1">
    <location>
        <begin position="1"/>
        <end position="13"/>
    </location>
</feature>
<feature type="region of interest" description="Disordered" evidence="1">
    <location>
        <begin position="1"/>
        <end position="26"/>
    </location>
</feature>
<keyword evidence="2" id="KW-1133">Transmembrane helix</keyword>
<dbReference type="RefSeq" id="WP_159964404.1">
    <property type="nucleotide sequence ID" value="NZ_APKE01000013.1"/>
</dbReference>
<dbReference type="Proteomes" id="UP000698242">
    <property type="component" value="Unassembled WGS sequence"/>
</dbReference>
<dbReference type="AlphaFoldDB" id="A0A921NRV8"/>